<dbReference type="RefSeq" id="WP_020441855.1">
    <property type="nucleotide sequence ID" value="NC_021663.1"/>
</dbReference>
<feature type="compositionally biased region" description="Low complexity" evidence="1">
    <location>
        <begin position="185"/>
        <end position="203"/>
    </location>
</feature>
<protein>
    <submittedName>
        <fullName evidence="2">Uncharacterized protein</fullName>
    </submittedName>
</protein>
<dbReference type="Proteomes" id="UP000014809">
    <property type="component" value="Chromosome"/>
</dbReference>
<organism evidence="2 3">
    <name type="scientific">Corynebacterium terpenotabidum Y-11</name>
    <dbReference type="NCBI Taxonomy" id="1200352"/>
    <lineage>
        <taxon>Bacteria</taxon>
        <taxon>Bacillati</taxon>
        <taxon>Actinomycetota</taxon>
        <taxon>Actinomycetes</taxon>
        <taxon>Mycobacteriales</taxon>
        <taxon>Corynebacteriaceae</taxon>
        <taxon>Corynebacterium</taxon>
    </lineage>
</organism>
<dbReference type="PATRIC" id="fig|1200352.3.peg.1888"/>
<dbReference type="KEGG" id="cter:A606_09290"/>
<evidence type="ECO:0000313" key="2">
    <source>
        <dbReference type="EMBL" id="AGP31499.1"/>
    </source>
</evidence>
<gene>
    <name evidence="2" type="ORF">A606_09290</name>
</gene>
<reference evidence="2 3" key="1">
    <citation type="submission" date="2012-06" db="EMBL/GenBank/DDBJ databases">
        <title>Complete genome sequence of Corynebacterium terpenotabidum Y-11 (=DSM 44721).</title>
        <authorList>
            <person name="Ruckert C."/>
            <person name="Albersmeier A."/>
            <person name="Al-Dilaimi A."/>
            <person name="Szczepanowski R."/>
            <person name="Kalinowski J."/>
        </authorList>
    </citation>
    <scope>NUCLEOTIDE SEQUENCE [LARGE SCALE GENOMIC DNA]</scope>
    <source>
        <strain evidence="2 3">Y-11</strain>
    </source>
</reference>
<dbReference type="eggNOG" id="ENOG5031K6T">
    <property type="taxonomic scope" value="Bacteria"/>
</dbReference>
<feature type="compositionally biased region" description="Low complexity" evidence="1">
    <location>
        <begin position="240"/>
        <end position="253"/>
    </location>
</feature>
<dbReference type="HOGENOM" id="CLU_1014581_0_0_11"/>
<dbReference type="AlphaFoldDB" id="S4XG00"/>
<keyword evidence="3" id="KW-1185">Reference proteome</keyword>
<name>S4XG00_9CORY</name>
<evidence type="ECO:0000256" key="1">
    <source>
        <dbReference type="SAM" id="MobiDB-lite"/>
    </source>
</evidence>
<accession>S4XG00</accession>
<proteinExistence type="predicted"/>
<feature type="region of interest" description="Disordered" evidence="1">
    <location>
        <begin position="147"/>
        <end position="274"/>
    </location>
</feature>
<evidence type="ECO:0000313" key="3">
    <source>
        <dbReference type="Proteomes" id="UP000014809"/>
    </source>
</evidence>
<dbReference type="EMBL" id="CP003696">
    <property type="protein sequence ID" value="AGP31499.1"/>
    <property type="molecule type" value="Genomic_DNA"/>
</dbReference>
<sequence>MNDRYRFTDDAARDGSVPVDADAVIQLDRWLDAVGTGNAPATDDPLLALLARTTAELDAREATAPVAVPDINALLDAEGAAPVTLVGPSGRHRRRRRFAGLTGRAAAAGGVSVTGMVIAGGVAAALAVGGFGVAAYHGVIPGIPALSDDGRDKGQQDGDGTVGSATPGLTESGAVDRSSTGPSSPADEAATTDPETPTEVVDPVEPREETDPAIEVSPTDPVSVVPGETTDQPEVAEPSPEAQPTGQETTTEGEAAKISTPAHSGVVSGTPTGS</sequence>